<keyword evidence="12" id="KW-0449">Lipoprotein</keyword>
<evidence type="ECO:0000256" key="4">
    <source>
        <dbReference type="ARBA" id="ARBA00022692"/>
    </source>
</evidence>
<feature type="active site" evidence="9">
    <location>
        <position position="108"/>
    </location>
</feature>
<evidence type="ECO:0000256" key="2">
    <source>
        <dbReference type="ARBA" id="ARBA00022475"/>
    </source>
</evidence>
<dbReference type="Proteomes" id="UP001162834">
    <property type="component" value="Chromosome"/>
</dbReference>
<evidence type="ECO:0000256" key="3">
    <source>
        <dbReference type="ARBA" id="ARBA00022670"/>
    </source>
</evidence>
<dbReference type="GO" id="GO:0004190">
    <property type="term" value="F:aspartic-type endopeptidase activity"/>
    <property type="evidence" value="ECO:0007669"/>
    <property type="project" value="UniProtKB-UniRule"/>
</dbReference>
<keyword evidence="4 9" id="KW-0812">Transmembrane</keyword>
<dbReference type="PANTHER" id="PTHR33695:SF1">
    <property type="entry name" value="LIPOPROTEIN SIGNAL PEPTIDASE"/>
    <property type="match status" value="1"/>
</dbReference>
<dbReference type="EMBL" id="CP087164">
    <property type="protein sequence ID" value="UGS36318.1"/>
    <property type="molecule type" value="Genomic_DNA"/>
</dbReference>
<dbReference type="PRINTS" id="PR00781">
    <property type="entry name" value="LIPOSIGPTASE"/>
</dbReference>
<dbReference type="PROSITE" id="PS00855">
    <property type="entry name" value="SPASE_II"/>
    <property type="match status" value="1"/>
</dbReference>
<dbReference type="GO" id="GO:0006508">
    <property type="term" value="P:proteolysis"/>
    <property type="evidence" value="ECO:0007669"/>
    <property type="project" value="UniProtKB-KW"/>
</dbReference>
<evidence type="ECO:0000256" key="8">
    <source>
        <dbReference type="ARBA" id="ARBA00023136"/>
    </source>
</evidence>
<reference evidence="12" key="1">
    <citation type="journal article" date="2022" name="Int. J. Syst. Evol. Microbiol.">
        <title>Pseudomonas aegrilactucae sp. nov. and Pseudomonas morbosilactucae sp. nov., pathogens causing bacterial rot of lettuce in Japan.</title>
        <authorList>
            <person name="Sawada H."/>
            <person name="Fujikawa T."/>
            <person name="Satou M."/>
        </authorList>
    </citation>
    <scope>NUCLEOTIDE SEQUENCE</scope>
    <source>
        <strain evidence="12">0166_1</strain>
    </source>
</reference>
<keyword evidence="6 9" id="KW-0378">Hydrolase</keyword>
<keyword evidence="3 9" id="KW-0645">Protease</keyword>
<protein>
    <recommendedName>
        <fullName evidence="9">Lipoprotein signal peptidase</fullName>
        <ecNumber evidence="9">3.4.23.36</ecNumber>
    </recommendedName>
    <alternativeName>
        <fullName evidence="9">Prolipoprotein signal peptidase</fullName>
    </alternativeName>
    <alternativeName>
        <fullName evidence="9">Signal peptidase II</fullName>
        <shortName evidence="9">SPase II</shortName>
    </alternativeName>
</protein>
<keyword evidence="2 9" id="KW-1003">Cell membrane</keyword>
<comment type="similarity">
    <text evidence="1 9 11">Belongs to the peptidase A8 family.</text>
</comment>
<keyword evidence="13" id="KW-1185">Reference proteome</keyword>
<comment type="caution">
    <text evidence="9">Lacks conserved residue(s) required for the propagation of feature annotation.</text>
</comment>
<comment type="catalytic activity">
    <reaction evidence="9 10">
        <text>Release of signal peptides from bacterial membrane prolipoproteins. Hydrolyzes -Xaa-Yaa-Zaa-|-(S,diacylglyceryl)Cys-, in which Xaa is hydrophobic (preferably Leu), and Yaa (Ala or Ser) and Zaa (Gly or Ala) have small, neutral side chains.</text>
        <dbReference type="EC" id="3.4.23.36"/>
    </reaction>
</comment>
<evidence type="ECO:0000256" key="11">
    <source>
        <dbReference type="RuleBase" id="RU004181"/>
    </source>
</evidence>
<dbReference type="AlphaFoldDB" id="A0A9E6XXS4"/>
<proteinExistence type="inferred from homology"/>
<evidence type="ECO:0000256" key="1">
    <source>
        <dbReference type="ARBA" id="ARBA00006139"/>
    </source>
</evidence>
<dbReference type="InterPro" id="IPR001872">
    <property type="entry name" value="Peptidase_A8"/>
</dbReference>
<evidence type="ECO:0000256" key="10">
    <source>
        <dbReference type="RuleBase" id="RU000594"/>
    </source>
</evidence>
<evidence type="ECO:0000256" key="6">
    <source>
        <dbReference type="ARBA" id="ARBA00022801"/>
    </source>
</evidence>
<feature type="transmembrane region" description="Helical" evidence="9">
    <location>
        <begin position="118"/>
        <end position="136"/>
    </location>
</feature>
<comment type="subcellular location">
    <subcellularLocation>
        <location evidence="9">Cell membrane</location>
        <topology evidence="9">Multi-pass membrane protein</topology>
    </subcellularLocation>
</comment>
<comment type="pathway">
    <text evidence="9">Protein modification; lipoprotein biosynthesis (signal peptide cleavage).</text>
</comment>
<dbReference type="NCBIfam" id="TIGR00077">
    <property type="entry name" value="lspA"/>
    <property type="match status" value="1"/>
</dbReference>
<sequence length="142" mass="15258">MRAGLVVVAVLVVDQVSKALVRHNIVPGERDEVLPFLDLVNTRNEGIAFGGLGGSPLVIALVIAALIGILVVFALNATRRWAWLSAGLLLGGALGNVIDRVRDGAVTDFLKLPHWPQFNVADIAVTLGVLSLFFVLDDRRDR</sequence>
<evidence type="ECO:0000313" key="13">
    <source>
        <dbReference type="Proteomes" id="UP001162834"/>
    </source>
</evidence>
<dbReference type="HAMAP" id="MF_00161">
    <property type="entry name" value="LspA"/>
    <property type="match status" value="1"/>
</dbReference>
<keyword evidence="8 9" id="KW-0472">Membrane</keyword>
<dbReference type="GO" id="GO:0005886">
    <property type="term" value="C:plasma membrane"/>
    <property type="evidence" value="ECO:0007669"/>
    <property type="project" value="UniProtKB-SubCell"/>
</dbReference>
<feature type="active site" evidence="9">
    <location>
        <position position="122"/>
    </location>
</feature>
<dbReference type="Pfam" id="PF01252">
    <property type="entry name" value="Peptidase_A8"/>
    <property type="match status" value="1"/>
</dbReference>
<accession>A0A9E6XXS4</accession>
<dbReference type="EC" id="3.4.23.36" evidence="9"/>
<evidence type="ECO:0000256" key="7">
    <source>
        <dbReference type="ARBA" id="ARBA00022989"/>
    </source>
</evidence>
<name>A0A9E6XXS4_9ACTN</name>
<evidence type="ECO:0000256" key="9">
    <source>
        <dbReference type="HAMAP-Rule" id="MF_00161"/>
    </source>
</evidence>
<evidence type="ECO:0000313" key="12">
    <source>
        <dbReference type="EMBL" id="UGS36318.1"/>
    </source>
</evidence>
<gene>
    <name evidence="9 12" type="primary">lspA</name>
    <name evidence="12" type="ORF">DSM104329_02722</name>
</gene>
<feature type="transmembrane region" description="Helical" evidence="9">
    <location>
        <begin position="47"/>
        <end position="74"/>
    </location>
</feature>
<keyword evidence="7 9" id="KW-1133">Transmembrane helix</keyword>
<dbReference type="PANTHER" id="PTHR33695">
    <property type="entry name" value="LIPOPROTEIN SIGNAL PEPTIDASE"/>
    <property type="match status" value="1"/>
</dbReference>
<feature type="transmembrane region" description="Helical" evidence="9">
    <location>
        <begin position="81"/>
        <end position="98"/>
    </location>
</feature>
<comment type="function">
    <text evidence="9 10">This protein specifically catalyzes the removal of signal peptides from prolipoproteins.</text>
</comment>
<organism evidence="12 13">
    <name type="scientific">Capillimicrobium parvum</name>
    <dbReference type="NCBI Taxonomy" id="2884022"/>
    <lineage>
        <taxon>Bacteria</taxon>
        <taxon>Bacillati</taxon>
        <taxon>Actinomycetota</taxon>
        <taxon>Thermoleophilia</taxon>
        <taxon>Solirubrobacterales</taxon>
        <taxon>Capillimicrobiaceae</taxon>
        <taxon>Capillimicrobium</taxon>
    </lineage>
</organism>
<keyword evidence="5 9" id="KW-0064">Aspartyl protease</keyword>
<dbReference type="KEGG" id="sbae:DSM104329_02722"/>
<evidence type="ECO:0000256" key="5">
    <source>
        <dbReference type="ARBA" id="ARBA00022750"/>
    </source>
</evidence>